<accession>A0A0M3IB91</accession>
<organism evidence="1 2">
    <name type="scientific">Ascaris lumbricoides</name>
    <name type="common">Giant roundworm</name>
    <dbReference type="NCBI Taxonomy" id="6252"/>
    <lineage>
        <taxon>Eukaryota</taxon>
        <taxon>Metazoa</taxon>
        <taxon>Ecdysozoa</taxon>
        <taxon>Nematoda</taxon>
        <taxon>Chromadorea</taxon>
        <taxon>Rhabditida</taxon>
        <taxon>Spirurina</taxon>
        <taxon>Ascaridomorpha</taxon>
        <taxon>Ascaridoidea</taxon>
        <taxon>Ascarididae</taxon>
        <taxon>Ascaris</taxon>
    </lineage>
</organism>
<keyword evidence="1" id="KW-1185">Reference proteome</keyword>
<proteinExistence type="predicted"/>
<name>A0A0M3IB91_ASCLU</name>
<sequence length="92" mass="10476">MWGVLEVYCRKFAAHIFYSLEALCCKRCLRVLVLTYVLGLIGLSNASWQVSKQRNLITMTQTCTYLHANAYLHKANTHAYKCARSSRITTSA</sequence>
<evidence type="ECO:0000313" key="1">
    <source>
        <dbReference type="Proteomes" id="UP000036681"/>
    </source>
</evidence>
<protein>
    <submittedName>
        <fullName evidence="2">Secreted protein</fullName>
    </submittedName>
</protein>
<reference evidence="2" key="1">
    <citation type="submission" date="2017-02" db="UniProtKB">
        <authorList>
            <consortium name="WormBaseParasite"/>
        </authorList>
    </citation>
    <scope>IDENTIFICATION</scope>
</reference>
<dbReference type="AlphaFoldDB" id="A0A0M3IB91"/>
<dbReference type="Proteomes" id="UP000036681">
    <property type="component" value="Unplaced"/>
</dbReference>
<dbReference type="WBParaSite" id="ALUE_0001494701-mRNA-1">
    <property type="protein sequence ID" value="ALUE_0001494701-mRNA-1"/>
    <property type="gene ID" value="ALUE_0001494701"/>
</dbReference>
<evidence type="ECO:0000313" key="2">
    <source>
        <dbReference type="WBParaSite" id="ALUE_0001494701-mRNA-1"/>
    </source>
</evidence>